<dbReference type="InterPro" id="IPR036291">
    <property type="entry name" value="NAD(P)-bd_dom_sf"/>
</dbReference>
<dbReference type="EMBL" id="JAVRRG010000009">
    <property type="protein sequence ID" value="KAK5099658.1"/>
    <property type="molecule type" value="Genomic_DNA"/>
</dbReference>
<dbReference type="Proteomes" id="UP001345013">
    <property type="component" value="Unassembled WGS sequence"/>
</dbReference>
<evidence type="ECO:0000259" key="2">
    <source>
        <dbReference type="Pfam" id="PF22917"/>
    </source>
</evidence>
<keyword evidence="1" id="KW-0812">Transmembrane</keyword>
<evidence type="ECO:0000256" key="1">
    <source>
        <dbReference type="SAM" id="Phobius"/>
    </source>
</evidence>
<reference evidence="3 4" key="1">
    <citation type="submission" date="2023-08" db="EMBL/GenBank/DDBJ databases">
        <title>Black Yeasts Isolated from many extreme environments.</title>
        <authorList>
            <person name="Coleine C."/>
            <person name="Stajich J.E."/>
            <person name="Selbmann L."/>
        </authorList>
    </citation>
    <scope>NUCLEOTIDE SEQUENCE [LARGE SCALE GENOMIC DNA]</scope>
    <source>
        <strain evidence="3 4">CCFEE 5885</strain>
    </source>
</reference>
<accession>A0ABR0KL94</accession>
<dbReference type="InterPro" id="IPR055222">
    <property type="entry name" value="PRISE-like_Rossmann-fold"/>
</dbReference>
<dbReference type="PANTHER" id="PTHR32487">
    <property type="entry name" value="3-OXO-DELTA(4,5)-STEROID 5-BETA-REDUCTASE"/>
    <property type="match status" value="1"/>
</dbReference>
<dbReference type="SUPFAM" id="SSF51735">
    <property type="entry name" value="NAD(P)-binding Rossmann-fold domains"/>
    <property type="match status" value="1"/>
</dbReference>
<protein>
    <recommendedName>
        <fullName evidence="2">PRISE-like Rossmann-fold domain-containing protein</fullName>
    </recommendedName>
</protein>
<evidence type="ECO:0000313" key="4">
    <source>
        <dbReference type="Proteomes" id="UP001345013"/>
    </source>
</evidence>
<organism evidence="3 4">
    <name type="scientific">Lithohypha guttulata</name>
    <dbReference type="NCBI Taxonomy" id="1690604"/>
    <lineage>
        <taxon>Eukaryota</taxon>
        <taxon>Fungi</taxon>
        <taxon>Dikarya</taxon>
        <taxon>Ascomycota</taxon>
        <taxon>Pezizomycotina</taxon>
        <taxon>Eurotiomycetes</taxon>
        <taxon>Chaetothyriomycetidae</taxon>
        <taxon>Chaetothyriales</taxon>
        <taxon>Trichomeriaceae</taxon>
        <taxon>Lithohypha</taxon>
    </lineage>
</organism>
<name>A0ABR0KL94_9EURO</name>
<keyword evidence="1" id="KW-0472">Membrane</keyword>
<evidence type="ECO:0000313" key="3">
    <source>
        <dbReference type="EMBL" id="KAK5099658.1"/>
    </source>
</evidence>
<keyword evidence="4" id="KW-1185">Reference proteome</keyword>
<dbReference type="Pfam" id="PF22917">
    <property type="entry name" value="PRISE"/>
    <property type="match status" value="1"/>
</dbReference>
<proteinExistence type="predicted"/>
<comment type="caution">
    <text evidence="3">The sequence shown here is derived from an EMBL/GenBank/DDBJ whole genome shotgun (WGS) entry which is preliminary data.</text>
</comment>
<dbReference type="PANTHER" id="PTHR32487:SF0">
    <property type="entry name" value="3-OXO-DELTA(4,5)-STEROID 5-BETA-REDUCTASE"/>
    <property type="match status" value="1"/>
</dbReference>
<gene>
    <name evidence="3" type="ORF">LTR24_001317</name>
</gene>
<dbReference type="Gene3D" id="3.40.50.720">
    <property type="entry name" value="NAD(P)-binding Rossmann-like Domain"/>
    <property type="match status" value="1"/>
</dbReference>
<feature type="domain" description="PRISE-like Rossmann-fold" evidence="2">
    <location>
        <begin position="75"/>
        <end position="303"/>
    </location>
</feature>
<feature type="transmembrane region" description="Helical" evidence="1">
    <location>
        <begin position="21"/>
        <end position="42"/>
    </location>
</feature>
<keyword evidence="1" id="KW-1133">Transmembrane helix</keyword>
<dbReference type="CDD" id="cd08948">
    <property type="entry name" value="5beta-POR_like_SDR_a"/>
    <property type="match status" value="1"/>
</dbReference>
<sequence length="455" mass="50457">MRLAQRHDSPKKFQSKTQIRLNTNMATAIVTGATGITGSAIVEHLCKDSQYKQVYTLSRSQPPYIESEKIKHARFDLQSDAQTMAKDLSHVSGSVIFFCAYLARDSEEEAAKVNGAMLQNFLDALSITGELKQVKRIVLTCGLKQYGVHLGQPKMPMHEADPTAMLEKGVGGFDNWPPNFYYAQQKVLADNAKANGYTWTATFPQDVLGFAKGNFMNECTALGLYCSVAKLAHPDCELPFPGSKASYMGFNTWTSANLHAKFCLWAAHAPNAAGQMFNVTNGDTESWQNLWPRLAARFGCKVPKEMFPGGDRSKYNDFEAAGPNELHDPPPVAVQATSDQVGIGFGMPDLKKPSTLYQQIDTAKWAEDPKVVGAWEKLRDKYGLDQDAFSGASWGFLTFVLGREYSCVASMSKARKMGWNGYEDTWDSFEQVFDRLEQAKILPPVSQLKKEMSLA</sequence>